<dbReference type="GO" id="GO:0000781">
    <property type="term" value="C:chromosome, telomeric region"/>
    <property type="evidence" value="ECO:0007669"/>
    <property type="project" value="TreeGrafter"/>
</dbReference>
<sequence>MSQYGDNPYYGNTGGGGYLAGGSPFGSANGSPGGQLRRAAAQHSLRPVTIKQLHNATQAHSDAEWTIDDAEVGQITVVGQVVSINSQTTNCLYWLDDGTGRIEARHWVDAGTDDDAERWGGITENTYIRVMGSLKSFANKRYINASHLRLIKDPNEIQFHFLETFTVDLIFQKGAPLRPSEASSAGAAANHQGTTSVYNPQSTATGGMEQYAHLPSIQRRIVQFMMSQPHQNEGIHVAAIARHIGGDAQAISDALDRLMDEGHVFTTIDDSHFALST</sequence>
<dbReference type="GO" id="GO:0003697">
    <property type="term" value="F:single-stranded DNA binding"/>
    <property type="evidence" value="ECO:0007669"/>
    <property type="project" value="TreeGrafter"/>
</dbReference>
<dbReference type="Gene3D" id="2.40.50.140">
    <property type="entry name" value="Nucleic acid-binding proteins"/>
    <property type="match status" value="1"/>
</dbReference>
<dbReference type="InterPro" id="IPR004365">
    <property type="entry name" value="NA-bd_OB_tRNA"/>
</dbReference>
<dbReference type="PANTHER" id="PTHR13989">
    <property type="entry name" value="REPLICATION PROTEIN A-RELATED"/>
    <property type="match status" value="1"/>
</dbReference>
<dbReference type="InterPro" id="IPR040260">
    <property type="entry name" value="RFA2-like"/>
</dbReference>
<dbReference type="InterPro" id="IPR014892">
    <property type="entry name" value="RPA_C"/>
</dbReference>
<reference evidence="9 10" key="1">
    <citation type="journal article" date="2016" name="Mol. Biol. Evol.">
        <title>Comparative Genomics of Early-Diverging Mushroom-Forming Fungi Provides Insights into the Origins of Lignocellulose Decay Capabilities.</title>
        <authorList>
            <person name="Nagy L.G."/>
            <person name="Riley R."/>
            <person name="Tritt A."/>
            <person name="Adam C."/>
            <person name="Daum C."/>
            <person name="Floudas D."/>
            <person name="Sun H."/>
            <person name="Yadav J.S."/>
            <person name="Pangilinan J."/>
            <person name="Larsson K.H."/>
            <person name="Matsuura K."/>
            <person name="Barry K."/>
            <person name="Labutti K."/>
            <person name="Kuo R."/>
            <person name="Ohm R.A."/>
            <person name="Bhattacharya S.S."/>
            <person name="Shirouzu T."/>
            <person name="Yoshinaga Y."/>
            <person name="Martin F.M."/>
            <person name="Grigoriev I.V."/>
            <person name="Hibbett D.S."/>
        </authorList>
    </citation>
    <scope>NUCLEOTIDE SEQUENCE [LARGE SCALE GENOMIC DNA]</scope>
    <source>
        <strain evidence="9 10">L-15889</strain>
    </source>
</reference>
<dbReference type="GO" id="GO:0035861">
    <property type="term" value="C:site of double-strand break"/>
    <property type="evidence" value="ECO:0007669"/>
    <property type="project" value="TreeGrafter"/>
</dbReference>
<feature type="compositionally biased region" description="Polar residues" evidence="6">
    <location>
        <begin position="191"/>
        <end position="204"/>
    </location>
</feature>
<dbReference type="PANTHER" id="PTHR13989:SF16">
    <property type="entry name" value="REPLICATION PROTEIN A2"/>
    <property type="match status" value="1"/>
</dbReference>
<evidence type="ECO:0000256" key="1">
    <source>
        <dbReference type="ARBA" id="ARBA00004123"/>
    </source>
</evidence>
<dbReference type="GO" id="GO:0000724">
    <property type="term" value="P:double-strand break repair via homologous recombination"/>
    <property type="evidence" value="ECO:0007669"/>
    <property type="project" value="TreeGrafter"/>
</dbReference>
<dbReference type="GO" id="GO:0005662">
    <property type="term" value="C:DNA replication factor A complex"/>
    <property type="evidence" value="ECO:0007669"/>
    <property type="project" value="TreeGrafter"/>
</dbReference>
<gene>
    <name evidence="9" type="ORF">DAEQUDRAFT_810873</name>
</gene>
<dbReference type="Proteomes" id="UP000076727">
    <property type="component" value="Unassembled WGS sequence"/>
</dbReference>
<dbReference type="InterPro" id="IPR036390">
    <property type="entry name" value="WH_DNA-bd_sf"/>
</dbReference>
<accession>A0A165R0F2</accession>
<evidence type="ECO:0000256" key="6">
    <source>
        <dbReference type="SAM" id="MobiDB-lite"/>
    </source>
</evidence>
<comment type="subcellular location">
    <subcellularLocation>
        <location evidence="1">Nucleus</location>
    </subcellularLocation>
</comment>
<keyword evidence="10" id="KW-1185">Reference proteome</keyword>
<dbReference type="Pfam" id="PF08784">
    <property type="entry name" value="RPA_C"/>
    <property type="match status" value="1"/>
</dbReference>
<feature type="domain" description="OB" evidence="7">
    <location>
        <begin position="75"/>
        <end position="150"/>
    </location>
</feature>
<evidence type="ECO:0000256" key="4">
    <source>
        <dbReference type="ARBA" id="ARBA00023125"/>
    </source>
</evidence>
<comment type="similarity">
    <text evidence="2">Belongs to the replication factor A protein 2 family.</text>
</comment>
<dbReference type="GO" id="GO:0006289">
    <property type="term" value="P:nucleotide-excision repair"/>
    <property type="evidence" value="ECO:0007669"/>
    <property type="project" value="TreeGrafter"/>
</dbReference>
<protein>
    <submittedName>
        <fullName evidence="9">Replication protein A, subunit RPA32</fullName>
    </submittedName>
</protein>
<dbReference type="STRING" id="1314783.A0A165R0F2"/>
<evidence type="ECO:0000259" key="7">
    <source>
        <dbReference type="Pfam" id="PF01336"/>
    </source>
</evidence>
<dbReference type="SUPFAM" id="SSF50249">
    <property type="entry name" value="Nucleic acid-binding proteins"/>
    <property type="match status" value="1"/>
</dbReference>
<dbReference type="EMBL" id="KV429053">
    <property type="protein sequence ID" value="KZT70145.1"/>
    <property type="molecule type" value="Genomic_DNA"/>
</dbReference>
<proteinExistence type="inferred from homology"/>
<evidence type="ECO:0000256" key="3">
    <source>
        <dbReference type="ARBA" id="ARBA00022705"/>
    </source>
</evidence>
<organism evidence="9 10">
    <name type="scientific">Daedalea quercina L-15889</name>
    <dbReference type="NCBI Taxonomy" id="1314783"/>
    <lineage>
        <taxon>Eukaryota</taxon>
        <taxon>Fungi</taxon>
        <taxon>Dikarya</taxon>
        <taxon>Basidiomycota</taxon>
        <taxon>Agaricomycotina</taxon>
        <taxon>Agaricomycetes</taxon>
        <taxon>Polyporales</taxon>
        <taxon>Fomitopsis</taxon>
    </lineage>
</organism>
<dbReference type="Pfam" id="PF01336">
    <property type="entry name" value="tRNA_anti-codon"/>
    <property type="match status" value="1"/>
</dbReference>
<evidence type="ECO:0000313" key="10">
    <source>
        <dbReference type="Proteomes" id="UP000076727"/>
    </source>
</evidence>
<keyword evidence="3" id="KW-0235">DNA replication</keyword>
<dbReference type="InterPro" id="IPR012340">
    <property type="entry name" value="NA-bd_OB-fold"/>
</dbReference>
<dbReference type="GO" id="GO:0006260">
    <property type="term" value="P:DNA replication"/>
    <property type="evidence" value="ECO:0007669"/>
    <property type="project" value="UniProtKB-KW"/>
</dbReference>
<dbReference type="Gene3D" id="1.10.10.10">
    <property type="entry name" value="Winged helix-like DNA-binding domain superfamily/Winged helix DNA-binding domain"/>
    <property type="match status" value="1"/>
</dbReference>
<dbReference type="InterPro" id="IPR036388">
    <property type="entry name" value="WH-like_DNA-bd_sf"/>
</dbReference>
<dbReference type="InterPro" id="IPR014646">
    <property type="entry name" value="Rfa2/RPA32"/>
</dbReference>
<keyword evidence="5" id="KW-0539">Nucleus</keyword>
<dbReference type="PIRSF" id="PIRSF036949">
    <property type="entry name" value="RPA32"/>
    <property type="match status" value="1"/>
</dbReference>
<dbReference type="CDD" id="cd04478">
    <property type="entry name" value="RPA2_DBD_D"/>
    <property type="match status" value="1"/>
</dbReference>
<evidence type="ECO:0000256" key="2">
    <source>
        <dbReference type="ARBA" id="ARBA00007815"/>
    </source>
</evidence>
<dbReference type="SUPFAM" id="SSF46785">
    <property type="entry name" value="Winged helix' DNA-binding domain"/>
    <property type="match status" value="1"/>
</dbReference>
<dbReference type="AlphaFoldDB" id="A0A165R0F2"/>
<evidence type="ECO:0000256" key="5">
    <source>
        <dbReference type="ARBA" id="ARBA00023242"/>
    </source>
</evidence>
<feature type="region of interest" description="Disordered" evidence="6">
    <location>
        <begin position="181"/>
        <end position="204"/>
    </location>
</feature>
<dbReference type="OrthoDB" id="25571at2759"/>
<evidence type="ECO:0000313" key="9">
    <source>
        <dbReference type="EMBL" id="KZT70145.1"/>
    </source>
</evidence>
<keyword evidence="4" id="KW-0238">DNA-binding</keyword>
<evidence type="ECO:0000259" key="8">
    <source>
        <dbReference type="Pfam" id="PF08784"/>
    </source>
</evidence>
<name>A0A165R0F2_9APHY</name>
<feature type="domain" description="Replication protein A C-terminal" evidence="8">
    <location>
        <begin position="178"/>
        <end position="270"/>
    </location>
</feature>